<proteinExistence type="predicted"/>
<dbReference type="RefSeq" id="WP_093952700.1">
    <property type="nucleotide sequence ID" value="NZ_NMUL01000049.1"/>
</dbReference>
<dbReference type="InterPro" id="IPR052356">
    <property type="entry name" value="Thiol_S-MT"/>
</dbReference>
<dbReference type="EMBL" id="NMUL01000049">
    <property type="protein sequence ID" value="OXM61141.1"/>
    <property type="molecule type" value="Genomic_DNA"/>
</dbReference>
<gene>
    <name evidence="2" type="ORF">CF165_39485</name>
</gene>
<keyword evidence="2" id="KW-0489">Methyltransferase</keyword>
<sequence>MAGGDSVGARDGLWERFGAALYEPFLRRGERLGLAGRRGELLRRVHGQVVEIGAGTGLNVAHYPATAEVVLTEPVPAMYRRLEKRVAGRIGMRLVQASADALPVADASVDTVVSTLVLCTVPDVDRVLAELVRVLRPGGRLLFCEHVRAEDPKLARRQTRLAGPWAAFAQGCRCDRDTVALLKQRFDIEDMSTARWRGMPSVVHPLIIGTATPAR</sequence>
<dbReference type="PANTHER" id="PTHR45036">
    <property type="entry name" value="METHYLTRANSFERASE LIKE 7B"/>
    <property type="match status" value="1"/>
</dbReference>
<dbReference type="InterPro" id="IPR013216">
    <property type="entry name" value="Methyltransf_11"/>
</dbReference>
<organism evidence="2 3">
    <name type="scientific">Amycolatopsis vastitatis</name>
    <dbReference type="NCBI Taxonomy" id="1905142"/>
    <lineage>
        <taxon>Bacteria</taxon>
        <taxon>Bacillati</taxon>
        <taxon>Actinomycetota</taxon>
        <taxon>Actinomycetes</taxon>
        <taxon>Pseudonocardiales</taxon>
        <taxon>Pseudonocardiaceae</taxon>
        <taxon>Amycolatopsis</taxon>
    </lineage>
</organism>
<protein>
    <submittedName>
        <fullName evidence="2">Methyltransferase type 11</fullName>
    </submittedName>
</protein>
<dbReference type="GO" id="GO:0032259">
    <property type="term" value="P:methylation"/>
    <property type="evidence" value="ECO:0007669"/>
    <property type="project" value="UniProtKB-KW"/>
</dbReference>
<accession>A0A229SR49</accession>
<dbReference type="InterPro" id="IPR029063">
    <property type="entry name" value="SAM-dependent_MTases_sf"/>
</dbReference>
<evidence type="ECO:0000313" key="3">
    <source>
        <dbReference type="Proteomes" id="UP000215199"/>
    </source>
</evidence>
<dbReference type="Proteomes" id="UP000215199">
    <property type="component" value="Unassembled WGS sequence"/>
</dbReference>
<comment type="caution">
    <text evidence="2">The sequence shown here is derived from an EMBL/GenBank/DDBJ whole genome shotgun (WGS) entry which is preliminary data.</text>
</comment>
<dbReference type="OrthoDB" id="65624at2"/>
<dbReference type="PANTHER" id="PTHR45036:SF1">
    <property type="entry name" value="METHYLTRANSFERASE LIKE 7A"/>
    <property type="match status" value="1"/>
</dbReference>
<name>A0A229SR49_9PSEU</name>
<dbReference type="CDD" id="cd02440">
    <property type="entry name" value="AdoMet_MTases"/>
    <property type="match status" value="1"/>
</dbReference>
<reference evidence="3" key="1">
    <citation type="submission" date="2017-07" db="EMBL/GenBank/DDBJ databases">
        <title>Comparative genome mining reveals phylogenetic distribution patterns of secondary metabolites in Amycolatopsis.</title>
        <authorList>
            <person name="Adamek M."/>
            <person name="Alanjary M."/>
            <person name="Sales-Ortells H."/>
            <person name="Goodfellow M."/>
            <person name="Bull A.T."/>
            <person name="Kalinowski J."/>
            <person name="Ziemert N."/>
        </authorList>
    </citation>
    <scope>NUCLEOTIDE SEQUENCE [LARGE SCALE GENOMIC DNA]</scope>
    <source>
        <strain evidence="3">H5</strain>
    </source>
</reference>
<dbReference type="GO" id="GO:0008757">
    <property type="term" value="F:S-adenosylmethionine-dependent methyltransferase activity"/>
    <property type="evidence" value="ECO:0007669"/>
    <property type="project" value="InterPro"/>
</dbReference>
<dbReference type="SUPFAM" id="SSF53335">
    <property type="entry name" value="S-adenosyl-L-methionine-dependent methyltransferases"/>
    <property type="match status" value="1"/>
</dbReference>
<evidence type="ECO:0000259" key="1">
    <source>
        <dbReference type="Pfam" id="PF08241"/>
    </source>
</evidence>
<evidence type="ECO:0000313" key="2">
    <source>
        <dbReference type="EMBL" id="OXM61141.1"/>
    </source>
</evidence>
<dbReference type="Gene3D" id="3.40.50.150">
    <property type="entry name" value="Vaccinia Virus protein VP39"/>
    <property type="match status" value="1"/>
</dbReference>
<dbReference type="AlphaFoldDB" id="A0A229SR49"/>
<keyword evidence="3" id="KW-1185">Reference proteome</keyword>
<feature type="domain" description="Methyltransferase type 11" evidence="1">
    <location>
        <begin position="50"/>
        <end position="143"/>
    </location>
</feature>
<keyword evidence="2" id="KW-0808">Transferase</keyword>
<dbReference type="Pfam" id="PF08241">
    <property type="entry name" value="Methyltransf_11"/>
    <property type="match status" value="1"/>
</dbReference>